<accession>A0A1X4GBI4</accession>
<organism evidence="1 2">
    <name type="scientific">Halorubrum ezzemoulense DSM 17463</name>
    <dbReference type="NCBI Taxonomy" id="1121945"/>
    <lineage>
        <taxon>Archaea</taxon>
        <taxon>Methanobacteriati</taxon>
        <taxon>Methanobacteriota</taxon>
        <taxon>Stenosarchaea group</taxon>
        <taxon>Halobacteria</taxon>
        <taxon>Halobacteriales</taxon>
        <taxon>Haloferacaceae</taxon>
        <taxon>Halorubrum</taxon>
    </lineage>
</organism>
<dbReference type="Proteomes" id="UP000193587">
    <property type="component" value="Unassembled WGS sequence"/>
</dbReference>
<reference evidence="1 2" key="1">
    <citation type="submission" date="2017-04" db="EMBL/GenBank/DDBJ databases">
        <title>MLSA of the genus Halorubrum.</title>
        <authorList>
            <person name="De La Haba R."/>
            <person name="Sanchez-Porro C."/>
            <person name="Infante-Dominguez C."/>
            <person name="Ventosa A."/>
        </authorList>
    </citation>
    <scope>NUCLEOTIDE SEQUENCE [LARGE SCALE GENOMIC DNA]</scope>
    <source>
        <strain evidence="1 2">DSM 17463</strain>
    </source>
</reference>
<comment type="caution">
    <text evidence="1">The sequence shown here is derived from an EMBL/GenBank/DDBJ whole genome shotgun (WGS) entry which is preliminary data.</text>
</comment>
<evidence type="ECO:0000313" key="2">
    <source>
        <dbReference type="Proteomes" id="UP000193587"/>
    </source>
</evidence>
<sequence length="62" mass="7090">MDIVAFLIGLIRRLGCIPTVIYDISCQLLETVLFVFPSNRSWDDLSKELLSSFCECLQLSYT</sequence>
<proteinExistence type="predicted"/>
<evidence type="ECO:0000313" key="1">
    <source>
        <dbReference type="EMBL" id="OSO94390.1"/>
    </source>
</evidence>
<gene>
    <name evidence="1" type="ORF">B9H04_14315</name>
</gene>
<protein>
    <submittedName>
        <fullName evidence="1">Uncharacterized protein</fullName>
    </submittedName>
</protein>
<dbReference type="EMBL" id="NEDJ01000064">
    <property type="protein sequence ID" value="OSO94390.1"/>
    <property type="molecule type" value="Genomic_DNA"/>
</dbReference>
<name>A0A1X4GBI4_HALEZ</name>
<dbReference type="AlphaFoldDB" id="A0A1X4GBI4"/>